<accession>A0ABP5JNK5</accession>
<keyword evidence="4" id="KW-0378">Hydrolase</keyword>
<dbReference type="SUPFAM" id="SSF56529">
    <property type="entry name" value="FAH"/>
    <property type="match status" value="1"/>
</dbReference>
<proteinExistence type="inferred from homology"/>
<dbReference type="InterPro" id="IPR011234">
    <property type="entry name" value="Fumarylacetoacetase-like_C"/>
</dbReference>
<dbReference type="Pfam" id="PF01557">
    <property type="entry name" value="FAA_hydrolase"/>
    <property type="match status" value="1"/>
</dbReference>
<evidence type="ECO:0000256" key="2">
    <source>
        <dbReference type="ARBA" id="ARBA00022723"/>
    </source>
</evidence>
<dbReference type="EMBL" id="BAAAMR010000002">
    <property type="protein sequence ID" value="GAA2120521.1"/>
    <property type="molecule type" value="Genomic_DNA"/>
</dbReference>
<dbReference type="PANTHER" id="PTHR42796">
    <property type="entry name" value="FUMARYLACETOACETATE HYDROLASE DOMAIN-CONTAINING PROTEIN 2A-RELATED"/>
    <property type="match status" value="1"/>
</dbReference>
<comment type="similarity">
    <text evidence="1">Belongs to the FAH family.</text>
</comment>
<protein>
    <submittedName>
        <fullName evidence="4">Fumarylacetoacetate hydrolase family protein</fullName>
    </submittedName>
</protein>
<dbReference type="GO" id="GO:0016787">
    <property type="term" value="F:hydrolase activity"/>
    <property type="evidence" value="ECO:0007669"/>
    <property type="project" value="UniProtKB-KW"/>
</dbReference>
<feature type="domain" description="Fumarylacetoacetase-like C-terminal" evidence="3">
    <location>
        <begin position="74"/>
        <end position="277"/>
    </location>
</feature>
<dbReference type="Gene3D" id="3.90.850.10">
    <property type="entry name" value="Fumarylacetoacetase-like, C-terminal domain"/>
    <property type="match status" value="1"/>
</dbReference>
<dbReference type="RefSeq" id="WP_344260958.1">
    <property type="nucleotide sequence ID" value="NZ_BAAAMR010000002.1"/>
</dbReference>
<evidence type="ECO:0000259" key="3">
    <source>
        <dbReference type="Pfam" id="PF01557"/>
    </source>
</evidence>
<dbReference type="InterPro" id="IPR051121">
    <property type="entry name" value="FAH"/>
</dbReference>
<evidence type="ECO:0000313" key="5">
    <source>
        <dbReference type="Proteomes" id="UP001501020"/>
    </source>
</evidence>
<gene>
    <name evidence="4" type="ORF">GCM10009727_05350</name>
</gene>
<dbReference type="Proteomes" id="UP001501020">
    <property type="component" value="Unassembled WGS sequence"/>
</dbReference>
<comment type="caution">
    <text evidence="4">The sequence shown here is derived from an EMBL/GenBank/DDBJ whole genome shotgun (WGS) entry which is preliminary data.</text>
</comment>
<dbReference type="PANTHER" id="PTHR42796:SF4">
    <property type="entry name" value="FUMARYLACETOACETATE HYDROLASE DOMAIN-CONTAINING PROTEIN 2A"/>
    <property type="match status" value="1"/>
</dbReference>
<keyword evidence="5" id="KW-1185">Reference proteome</keyword>
<name>A0ABP5JNK5_9ACTN</name>
<evidence type="ECO:0000313" key="4">
    <source>
        <dbReference type="EMBL" id="GAA2120521.1"/>
    </source>
</evidence>
<dbReference type="InterPro" id="IPR036663">
    <property type="entry name" value="Fumarylacetoacetase_C_sf"/>
</dbReference>
<sequence length="286" mass="30598">MRIAHVRDRAVLVTGDQVGIDIAQASGERFGPSITSLYEDWPEFSAWAERAPQGPMVRFAAAELAAPSPAPKQVFAIGLNYGDHAAEAGLTPPEEPAVFTKFVSSFTGPVTEVALPATTVDWEVELVVVMGREATRVRAADAWRYVAGLTVGQDLSERRLQHVGTPAQFSLAKSYPGFSPTGPFLVTPDEVADPRDLRLGCTLNGEEVQKGRTSQLVFGVEALVERLSAVTTLYPGDVIFTGTPSGVGAARTPPRFLSPGDELISYVEGIGELRQRFVAPASSEES</sequence>
<keyword evidence="2" id="KW-0479">Metal-binding</keyword>
<evidence type="ECO:0000256" key="1">
    <source>
        <dbReference type="ARBA" id="ARBA00010211"/>
    </source>
</evidence>
<reference evidence="5" key="1">
    <citation type="journal article" date="2019" name="Int. J. Syst. Evol. Microbiol.">
        <title>The Global Catalogue of Microorganisms (GCM) 10K type strain sequencing project: providing services to taxonomists for standard genome sequencing and annotation.</title>
        <authorList>
            <consortium name="The Broad Institute Genomics Platform"/>
            <consortium name="The Broad Institute Genome Sequencing Center for Infectious Disease"/>
            <person name="Wu L."/>
            <person name="Ma J."/>
        </authorList>
    </citation>
    <scope>NUCLEOTIDE SEQUENCE [LARGE SCALE GENOMIC DNA]</scope>
    <source>
        <strain evidence="5">JCM 13850</strain>
    </source>
</reference>
<organism evidence="4 5">
    <name type="scientific">Actinomadura napierensis</name>
    <dbReference type="NCBI Taxonomy" id="267854"/>
    <lineage>
        <taxon>Bacteria</taxon>
        <taxon>Bacillati</taxon>
        <taxon>Actinomycetota</taxon>
        <taxon>Actinomycetes</taxon>
        <taxon>Streptosporangiales</taxon>
        <taxon>Thermomonosporaceae</taxon>
        <taxon>Actinomadura</taxon>
    </lineage>
</organism>